<feature type="transmembrane region" description="Helical" evidence="1">
    <location>
        <begin position="319"/>
        <end position="341"/>
    </location>
</feature>
<dbReference type="Proteomes" id="UP000001941">
    <property type="component" value="Chromosome"/>
</dbReference>
<organism evidence="3 4">
    <name type="scientific">Methanospirillum hungatei JF-1 (strain ATCC 27890 / DSM 864 / NBRC 100397 / JF-1)</name>
    <dbReference type="NCBI Taxonomy" id="323259"/>
    <lineage>
        <taxon>Archaea</taxon>
        <taxon>Methanobacteriati</taxon>
        <taxon>Methanobacteriota</taxon>
        <taxon>Stenosarchaea group</taxon>
        <taxon>Methanomicrobia</taxon>
        <taxon>Methanomicrobiales</taxon>
        <taxon>Methanospirillaceae</taxon>
        <taxon>Methanospirillum</taxon>
    </lineage>
</organism>
<dbReference type="SUPFAM" id="SSF53448">
    <property type="entry name" value="Nucleotide-diphospho-sugar transferases"/>
    <property type="match status" value="1"/>
</dbReference>
<dbReference type="OrthoDB" id="11098at2157"/>
<dbReference type="RefSeq" id="WP_011447456.1">
    <property type="nucleotide sequence ID" value="NC_007796.1"/>
</dbReference>
<dbReference type="CDD" id="cd04179">
    <property type="entry name" value="DPM_DPG-synthase_like"/>
    <property type="match status" value="1"/>
</dbReference>
<dbReference type="Gene3D" id="3.90.550.10">
    <property type="entry name" value="Spore Coat Polysaccharide Biosynthesis Protein SpsA, Chain A"/>
    <property type="match status" value="1"/>
</dbReference>
<dbReference type="InterPro" id="IPR050256">
    <property type="entry name" value="Glycosyltransferase_2"/>
</dbReference>
<dbReference type="STRING" id="323259.Mhun_0400"/>
<dbReference type="AlphaFoldDB" id="Q2FMM0"/>
<dbReference type="InterPro" id="IPR029044">
    <property type="entry name" value="Nucleotide-diphossugar_trans"/>
</dbReference>
<dbReference type="PANTHER" id="PTHR48090:SF7">
    <property type="entry name" value="RFBJ PROTEIN"/>
    <property type="match status" value="1"/>
</dbReference>
<sequence>MNSSHEQWCFQGEITPACDDLWYHSEISSNNHDFSYHTIPSSFRYQFSPEEDSGHLPINPFSSTAVLIPAYNEGQIIGSVVREARKIIPMVIVIDDGSADNTAEQATGAGADVIRLRENQGKAGAVMIGCSYAKKHGIETIILLDGDGQHDPREIPVVAAPVMTGVADMVIGSRFMGEKNQIPRYRRAGQQILNGVTRLASQIAITDSQSGFRVLGKRALENLNFTSKGYNLESDMITHFASIGMRMVEVPITVRYDVPNKHKMNPLRHGVGIISHLLCNITRNSQILSKVPSMTTLIFGAAIFFAFLSGLLSRPFIEIHLLSIGLFTMIMGSYGFIYQLIHRG</sequence>
<dbReference type="Pfam" id="PF00535">
    <property type="entry name" value="Glycos_transf_2"/>
    <property type="match status" value="1"/>
</dbReference>
<keyword evidence="1" id="KW-0812">Transmembrane</keyword>
<dbReference type="InterPro" id="IPR001173">
    <property type="entry name" value="Glyco_trans_2-like"/>
</dbReference>
<evidence type="ECO:0000313" key="4">
    <source>
        <dbReference type="Proteomes" id="UP000001941"/>
    </source>
</evidence>
<evidence type="ECO:0000259" key="2">
    <source>
        <dbReference type="Pfam" id="PF00535"/>
    </source>
</evidence>
<proteinExistence type="predicted"/>
<accession>Q2FMM0</accession>
<keyword evidence="1" id="KW-1133">Transmembrane helix</keyword>
<feature type="domain" description="Glycosyltransferase 2-like" evidence="2">
    <location>
        <begin position="66"/>
        <end position="220"/>
    </location>
</feature>
<dbReference type="KEGG" id="mhu:Mhun_0400"/>
<dbReference type="GO" id="GO:0016740">
    <property type="term" value="F:transferase activity"/>
    <property type="evidence" value="ECO:0007669"/>
    <property type="project" value="UniProtKB-KW"/>
</dbReference>
<keyword evidence="3" id="KW-0808">Transferase</keyword>
<dbReference type="GeneID" id="3923410"/>
<dbReference type="HOGENOM" id="CLU_033536_7_2_2"/>
<keyword evidence="4" id="KW-1185">Reference proteome</keyword>
<dbReference type="EnsemblBacteria" id="ABD40165">
    <property type="protein sequence ID" value="ABD40165"/>
    <property type="gene ID" value="Mhun_0400"/>
</dbReference>
<feature type="transmembrane region" description="Helical" evidence="1">
    <location>
        <begin position="291"/>
        <end position="312"/>
    </location>
</feature>
<dbReference type="FunCoup" id="Q2FMM0">
    <property type="interactions" value="168"/>
</dbReference>
<dbReference type="eggNOG" id="arCOG00894">
    <property type="taxonomic scope" value="Archaea"/>
</dbReference>
<name>Q2FMM0_METHJ</name>
<reference evidence="4" key="1">
    <citation type="journal article" date="2016" name="Stand. Genomic Sci.">
        <title>Complete genome sequence of Methanospirillum hungatei type strain JF1.</title>
        <authorList>
            <person name="Gunsalus R.P."/>
            <person name="Cook L.E."/>
            <person name="Crable B."/>
            <person name="Rohlin L."/>
            <person name="McDonald E."/>
            <person name="Mouttaki H."/>
            <person name="Sieber J.R."/>
            <person name="Poweleit N."/>
            <person name="Zhou H."/>
            <person name="Lapidus A.L."/>
            <person name="Daligault H.E."/>
            <person name="Land M."/>
            <person name="Gilna P."/>
            <person name="Ivanova N."/>
            <person name="Kyrpides N."/>
            <person name="Culley D.E."/>
            <person name="McInerney M.J."/>
        </authorList>
    </citation>
    <scope>NUCLEOTIDE SEQUENCE [LARGE SCALE GENOMIC DNA]</scope>
    <source>
        <strain evidence="4">ATCC 27890 / DSM 864 / NBRC 100397 / JF-1</strain>
    </source>
</reference>
<dbReference type="CAZy" id="GT2">
    <property type="family name" value="Glycosyltransferase Family 2"/>
</dbReference>
<protein>
    <submittedName>
        <fullName evidence="3">Glycosyl transferase, family 2</fullName>
    </submittedName>
</protein>
<dbReference type="InParanoid" id="Q2FMM0"/>
<keyword evidence="1" id="KW-0472">Membrane</keyword>
<dbReference type="PANTHER" id="PTHR48090">
    <property type="entry name" value="UNDECAPRENYL-PHOSPHATE 4-DEOXY-4-FORMAMIDO-L-ARABINOSE TRANSFERASE-RELATED"/>
    <property type="match status" value="1"/>
</dbReference>
<evidence type="ECO:0000313" key="3">
    <source>
        <dbReference type="EMBL" id="ABD40165.1"/>
    </source>
</evidence>
<gene>
    <name evidence="3" type="ordered locus">Mhun_0400</name>
</gene>
<dbReference type="EMBL" id="CP000254">
    <property type="protein sequence ID" value="ABD40165.1"/>
    <property type="molecule type" value="Genomic_DNA"/>
</dbReference>
<evidence type="ECO:0000256" key="1">
    <source>
        <dbReference type="SAM" id="Phobius"/>
    </source>
</evidence>